<comment type="catalytic activity">
    <reaction evidence="8">
        <text>O-phospho-L-threonyl-[protein] + H2O = L-threonyl-[protein] + phosphate</text>
        <dbReference type="Rhea" id="RHEA:47004"/>
        <dbReference type="Rhea" id="RHEA-COMP:11060"/>
        <dbReference type="Rhea" id="RHEA-COMP:11605"/>
        <dbReference type="ChEBI" id="CHEBI:15377"/>
        <dbReference type="ChEBI" id="CHEBI:30013"/>
        <dbReference type="ChEBI" id="CHEBI:43474"/>
        <dbReference type="ChEBI" id="CHEBI:61977"/>
        <dbReference type="EC" id="3.1.3.16"/>
    </reaction>
</comment>
<evidence type="ECO:0000256" key="7">
    <source>
        <dbReference type="ARBA" id="ARBA00047761"/>
    </source>
</evidence>
<reference evidence="10 11" key="1">
    <citation type="submission" date="2015-02" db="EMBL/GenBank/DDBJ databases">
        <title>Evolution of amylase-binding proteins of oral streptococcal species.</title>
        <authorList>
            <person name="Haase E.M."/>
        </authorList>
    </citation>
    <scope>NUCLEOTIDE SEQUENCE [LARGE SCALE GENOMIC DNA]</scope>
    <source>
        <strain evidence="10 11">UC6950A</strain>
    </source>
</reference>
<dbReference type="PROSITE" id="PS51746">
    <property type="entry name" value="PPM_2"/>
    <property type="match status" value="1"/>
</dbReference>
<dbReference type="Pfam" id="PF13672">
    <property type="entry name" value="PP2C_2"/>
    <property type="match status" value="1"/>
</dbReference>
<dbReference type="SUPFAM" id="SSF81606">
    <property type="entry name" value="PP2C-like"/>
    <property type="match status" value="1"/>
</dbReference>
<comment type="catalytic activity">
    <reaction evidence="7">
        <text>O-phospho-L-seryl-[protein] + H2O = L-seryl-[protein] + phosphate</text>
        <dbReference type="Rhea" id="RHEA:20629"/>
        <dbReference type="Rhea" id="RHEA-COMP:9863"/>
        <dbReference type="Rhea" id="RHEA-COMP:11604"/>
        <dbReference type="ChEBI" id="CHEBI:15377"/>
        <dbReference type="ChEBI" id="CHEBI:29999"/>
        <dbReference type="ChEBI" id="CHEBI:43474"/>
        <dbReference type="ChEBI" id="CHEBI:83421"/>
        <dbReference type="EC" id="3.1.3.16"/>
    </reaction>
</comment>
<name>A0A0F3HGT6_9STRE</name>
<keyword evidence="4 10" id="KW-0378">Hydrolase</keyword>
<gene>
    <name evidence="10" type="primary">pppL</name>
    <name evidence="10" type="ORF">TZ96_01033</name>
</gene>
<dbReference type="InterPro" id="IPR001932">
    <property type="entry name" value="PPM-type_phosphatase-like_dom"/>
</dbReference>
<comment type="cofactor">
    <cofactor evidence="1">
        <name>Mn(2+)</name>
        <dbReference type="ChEBI" id="CHEBI:29035"/>
    </cofactor>
</comment>
<dbReference type="GO" id="GO:0046872">
    <property type="term" value="F:metal ion binding"/>
    <property type="evidence" value="ECO:0007669"/>
    <property type="project" value="UniProtKB-KW"/>
</dbReference>
<dbReference type="FunFam" id="3.60.40.10:FF:000002">
    <property type="entry name" value="Serine/threonine phosphatase stp"/>
    <property type="match status" value="1"/>
</dbReference>
<dbReference type="Proteomes" id="UP000033405">
    <property type="component" value="Unassembled WGS sequence"/>
</dbReference>
<keyword evidence="5" id="KW-0904">Protein phosphatase</keyword>
<dbReference type="RefSeq" id="WP_045763175.1">
    <property type="nucleotide sequence ID" value="NZ_JASHAO010000003.1"/>
</dbReference>
<feature type="domain" description="PPM-type phosphatase" evidence="9">
    <location>
        <begin position="2"/>
        <end position="240"/>
    </location>
</feature>
<dbReference type="EC" id="3.1.3.16" evidence="2"/>
<dbReference type="NCBIfam" id="NF033484">
    <property type="entry name" value="Stp1_PP2C_phos"/>
    <property type="match status" value="1"/>
</dbReference>
<organism evidence="10 11">
    <name type="scientific">Streptococcus infantis</name>
    <dbReference type="NCBI Taxonomy" id="68892"/>
    <lineage>
        <taxon>Bacteria</taxon>
        <taxon>Bacillati</taxon>
        <taxon>Bacillota</taxon>
        <taxon>Bacilli</taxon>
        <taxon>Lactobacillales</taxon>
        <taxon>Streptococcaceae</taxon>
        <taxon>Streptococcus</taxon>
    </lineage>
</organism>
<dbReference type="PATRIC" id="fig|28037.218.peg.987"/>
<evidence type="ECO:0000256" key="2">
    <source>
        <dbReference type="ARBA" id="ARBA00013081"/>
    </source>
</evidence>
<evidence type="ECO:0000256" key="4">
    <source>
        <dbReference type="ARBA" id="ARBA00022801"/>
    </source>
</evidence>
<proteinExistence type="predicted"/>
<dbReference type="CDD" id="cd00143">
    <property type="entry name" value="PP2Cc"/>
    <property type="match status" value="1"/>
</dbReference>
<dbReference type="PANTHER" id="PTHR47992">
    <property type="entry name" value="PROTEIN PHOSPHATASE"/>
    <property type="match status" value="1"/>
</dbReference>
<dbReference type="InterPro" id="IPR036457">
    <property type="entry name" value="PPM-type-like_dom_sf"/>
</dbReference>
<evidence type="ECO:0000256" key="5">
    <source>
        <dbReference type="ARBA" id="ARBA00022912"/>
    </source>
</evidence>
<dbReference type="Gene3D" id="3.60.40.10">
    <property type="entry name" value="PPM-type phosphatase domain"/>
    <property type="match status" value="1"/>
</dbReference>
<evidence type="ECO:0000256" key="1">
    <source>
        <dbReference type="ARBA" id="ARBA00001936"/>
    </source>
</evidence>
<evidence type="ECO:0000256" key="6">
    <source>
        <dbReference type="ARBA" id="ARBA00023211"/>
    </source>
</evidence>
<evidence type="ECO:0000259" key="9">
    <source>
        <dbReference type="PROSITE" id="PS51746"/>
    </source>
</evidence>
<comment type="caution">
    <text evidence="10">The sequence shown here is derived from an EMBL/GenBank/DDBJ whole genome shotgun (WGS) entry which is preliminary data.</text>
</comment>
<protein>
    <recommendedName>
        <fullName evidence="2">protein-serine/threonine phosphatase</fullName>
        <ecNumber evidence="2">3.1.3.16</ecNumber>
    </recommendedName>
</protein>
<dbReference type="SMART" id="SM00332">
    <property type="entry name" value="PP2Cc"/>
    <property type="match status" value="1"/>
</dbReference>
<sequence length="246" mass="26911">MEISLLTDVGQKRTNNQDYVNLFVNRAGRTMIILADGMGGHRAGNIASEMAVTDLGVAWVDTQIDTVNEVREWFAHHLEVENQKIYQMGRDEAYKGMGTTLEALAIIDHQAIYAHIGDSRIGLIRGEEYRQLTSDHSLVNELLKAGQLTPEEAEAHPQKNIITQSIGQKDEIQPDLGIVSLEAGDYLVMNSDGLTNMISGSEIYDIVTSDISLDDKAATLVRFANNAGGLDNITVALVSIEEEAAL</sequence>
<dbReference type="SMART" id="SM00331">
    <property type="entry name" value="PP2C_SIG"/>
    <property type="match status" value="1"/>
</dbReference>
<keyword evidence="6" id="KW-0464">Manganese</keyword>
<evidence type="ECO:0000256" key="3">
    <source>
        <dbReference type="ARBA" id="ARBA00022723"/>
    </source>
</evidence>
<dbReference type="AlphaFoldDB" id="A0A0F3HGT6"/>
<evidence type="ECO:0000256" key="8">
    <source>
        <dbReference type="ARBA" id="ARBA00048336"/>
    </source>
</evidence>
<dbReference type="EMBL" id="JYOV01000012">
    <property type="protein sequence ID" value="KJU93416.1"/>
    <property type="molecule type" value="Genomic_DNA"/>
</dbReference>
<accession>A0A0F3HGT6</accession>
<keyword evidence="3" id="KW-0479">Metal-binding</keyword>
<dbReference type="InterPro" id="IPR015655">
    <property type="entry name" value="PP2C"/>
</dbReference>
<evidence type="ECO:0000313" key="11">
    <source>
        <dbReference type="Proteomes" id="UP000033405"/>
    </source>
</evidence>
<dbReference type="GO" id="GO:0004722">
    <property type="term" value="F:protein serine/threonine phosphatase activity"/>
    <property type="evidence" value="ECO:0007669"/>
    <property type="project" value="UniProtKB-EC"/>
</dbReference>
<evidence type="ECO:0000313" key="10">
    <source>
        <dbReference type="EMBL" id="KJU93416.1"/>
    </source>
</evidence>